<evidence type="ECO:0000313" key="3">
    <source>
        <dbReference type="Proteomes" id="UP000678499"/>
    </source>
</evidence>
<sequence>MGNKVASATPLQRGIDRKNISWPVGRPPEATSRNAVAKKDGSNSGVGGGVGSNLWIIERSPTADGDEAAAKIVKVRRLLPDEEPPVPTRSKWSYSSARSTKTEPPLLATECPASPVVPSAASGPGLTGDHHESFWRRSKRSLRVAKRGSYNVAPLTPETRNSGVLVSDKHSSSDSGEGFDFFDDTTSSTEQDFNDEVYGNDDADEEEEEDIEMKPYYHRIYANHPPQFAYPRGVKRVPKRFELQQCVETEPEKRPESAPTLVETEIGDFDVVSAQHHLTFRRRTPTPRHQANPAGAGPRSVEVYTIVVTLVKRERMMRPKRVGQNRWSNSNSPRSTPRSSPRNSRDFDEPDSGFRDAPEFHQGASKSVGKDYSSGIYEKPEGPAFFLNLEMQPFSEVISLTVAFGCND</sequence>
<gene>
    <name evidence="2" type="ORF">NMOB1V02_LOCUS1192</name>
</gene>
<dbReference type="AlphaFoldDB" id="A0A7R9BEQ7"/>
<feature type="compositionally biased region" description="Low complexity" evidence="1">
    <location>
        <begin position="325"/>
        <end position="342"/>
    </location>
</feature>
<feature type="compositionally biased region" description="Acidic residues" evidence="1">
    <location>
        <begin position="192"/>
        <end position="209"/>
    </location>
</feature>
<evidence type="ECO:0000256" key="1">
    <source>
        <dbReference type="SAM" id="MobiDB-lite"/>
    </source>
</evidence>
<protein>
    <submittedName>
        <fullName evidence="2">Uncharacterized protein</fullName>
    </submittedName>
</protein>
<feature type="region of interest" description="Disordered" evidence="1">
    <location>
        <begin position="146"/>
        <end position="209"/>
    </location>
</feature>
<dbReference type="EMBL" id="OA882153">
    <property type="protein sequence ID" value="CAD7273299.1"/>
    <property type="molecule type" value="Genomic_DNA"/>
</dbReference>
<proteinExistence type="predicted"/>
<accession>A0A7R9BEQ7</accession>
<dbReference type="EMBL" id="CAJPEX010000116">
    <property type="protein sequence ID" value="CAG0913451.1"/>
    <property type="molecule type" value="Genomic_DNA"/>
</dbReference>
<keyword evidence="3" id="KW-1185">Reference proteome</keyword>
<feature type="region of interest" description="Disordered" evidence="1">
    <location>
        <begin position="318"/>
        <end position="374"/>
    </location>
</feature>
<name>A0A7R9BEQ7_9CRUS</name>
<evidence type="ECO:0000313" key="2">
    <source>
        <dbReference type="EMBL" id="CAD7273299.1"/>
    </source>
</evidence>
<dbReference type="Proteomes" id="UP000678499">
    <property type="component" value="Unassembled WGS sequence"/>
</dbReference>
<feature type="region of interest" description="Disordered" evidence="1">
    <location>
        <begin position="1"/>
        <end position="53"/>
    </location>
</feature>
<reference evidence="2" key="1">
    <citation type="submission" date="2020-11" db="EMBL/GenBank/DDBJ databases">
        <authorList>
            <person name="Tran Van P."/>
        </authorList>
    </citation>
    <scope>NUCLEOTIDE SEQUENCE</scope>
</reference>
<organism evidence="2">
    <name type="scientific">Notodromas monacha</name>
    <dbReference type="NCBI Taxonomy" id="399045"/>
    <lineage>
        <taxon>Eukaryota</taxon>
        <taxon>Metazoa</taxon>
        <taxon>Ecdysozoa</taxon>
        <taxon>Arthropoda</taxon>
        <taxon>Crustacea</taxon>
        <taxon>Oligostraca</taxon>
        <taxon>Ostracoda</taxon>
        <taxon>Podocopa</taxon>
        <taxon>Podocopida</taxon>
        <taxon>Cypridocopina</taxon>
        <taxon>Cypridoidea</taxon>
        <taxon>Cyprididae</taxon>
        <taxon>Notodromas</taxon>
    </lineage>
</organism>
<feature type="region of interest" description="Disordered" evidence="1">
    <location>
        <begin position="81"/>
        <end position="134"/>
    </location>
</feature>
<feature type="compositionally biased region" description="Low complexity" evidence="1">
    <location>
        <begin position="173"/>
        <end position="190"/>
    </location>
</feature>
<feature type="compositionally biased region" description="Basic and acidic residues" evidence="1">
    <location>
        <begin position="343"/>
        <end position="359"/>
    </location>
</feature>
<feature type="compositionally biased region" description="Polar residues" evidence="1">
    <location>
        <begin position="90"/>
        <end position="99"/>
    </location>
</feature>